<sequence length="394" mass="44290">MASVNREEIAAKVHQSLDSTPFAASSLDALSGGTGNFIYRATLRQPLEDGTTQVLVKHSEDYVANFPDFKLPLYRCLVEKCSLSELVDYPAVSKVDESDPYNFTVRTPVSFNVYVDNNCQVQEYLQNGINLKEYALKTYANSNSDATKQQCLQLGKTLGRWLRGFHEWAAERDELRRVVADNDGMQQIKHMINFDRLFDRIKQFPAILSDAEDAFRKVSDMDGEEWDVEDELQVIHGDFWTGNILLPDAPILEGADVPIFVIDWEMAQLGKYWFDLGQMIAELYELKLYKDISEGLWIVEGFVDGYGAVSEGFAFRTVIQVGVHLIGFGTSVPGWGTPEQVENVARTGKDIIFHALEKDRSWFEGGDLASLFNTVSAGGVSDGVMTEKLDEDEE</sequence>
<accession>A0ACC0DHQ6</accession>
<organism evidence="1 2">
    <name type="scientific">Hypoxylon rubiginosum</name>
    <dbReference type="NCBI Taxonomy" id="110542"/>
    <lineage>
        <taxon>Eukaryota</taxon>
        <taxon>Fungi</taxon>
        <taxon>Dikarya</taxon>
        <taxon>Ascomycota</taxon>
        <taxon>Pezizomycotina</taxon>
        <taxon>Sordariomycetes</taxon>
        <taxon>Xylariomycetidae</taxon>
        <taxon>Xylariales</taxon>
        <taxon>Hypoxylaceae</taxon>
        <taxon>Hypoxylon</taxon>
    </lineage>
</organism>
<keyword evidence="2" id="KW-1185">Reference proteome</keyword>
<evidence type="ECO:0000313" key="2">
    <source>
        <dbReference type="Proteomes" id="UP001497680"/>
    </source>
</evidence>
<gene>
    <name evidence="1" type="ORF">F4821DRAFT_225902</name>
</gene>
<proteinExistence type="predicted"/>
<dbReference type="EMBL" id="MU394285">
    <property type="protein sequence ID" value="KAI6091941.1"/>
    <property type="molecule type" value="Genomic_DNA"/>
</dbReference>
<comment type="caution">
    <text evidence="1">The sequence shown here is derived from an EMBL/GenBank/DDBJ whole genome shotgun (WGS) entry which is preliminary data.</text>
</comment>
<reference evidence="1 2" key="1">
    <citation type="journal article" date="2022" name="New Phytol.">
        <title>Ecological generalism drives hyperdiversity of secondary metabolite gene clusters in xylarialean endophytes.</title>
        <authorList>
            <person name="Franco M.E.E."/>
            <person name="Wisecaver J.H."/>
            <person name="Arnold A.E."/>
            <person name="Ju Y.M."/>
            <person name="Slot J.C."/>
            <person name="Ahrendt S."/>
            <person name="Moore L.P."/>
            <person name="Eastman K.E."/>
            <person name="Scott K."/>
            <person name="Konkel Z."/>
            <person name="Mondo S.J."/>
            <person name="Kuo A."/>
            <person name="Hayes R.D."/>
            <person name="Haridas S."/>
            <person name="Andreopoulos B."/>
            <person name="Riley R."/>
            <person name="LaButti K."/>
            <person name="Pangilinan J."/>
            <person name="Lipzen A."/>
            <person name="Amirebrahimi M."/>
            <person name="Yan J."/>
            <person name="Adam C."/>
            <person name="Keymanesh K."/>
            <person name="Ng V."/>
            <person name="Louie K."/>
            <person name="Northen T."/>
            <person name="Drula E."/>
            <person name="Henrissat B."/>
            <person name="Hsieh H.M."/>
            <person name="Youens-Clark K."/>
            <person name="Lutzoni F."/>
            <person name="Miadlikowska J."/>
            <person name="Eastwood D.C."/>
            <person name="Hamelin R.C."/>
            <person name="Grigoriev I.V."/>
            <person name="U'Ren J.M."/>
        </authorList>
    </citation>
    <scope>NUCLEOTIDE SEQUENCE [LARGE SCALE GENOMIC DNA]</scope>
    <source>
        <strain evidence="1 2">ER1909</strain>
    </source>
</reference>
<name>A0ACC0DHQ6_9PEZI</name>
<protein>
    <submittedName>
        <fullName evidence="1">Kinase-like domain-containing protein</fullName>
    </submittedName>
</protein>
<dbReference type="Proteomes" id="UP001497680">
    <property type="component" value="Unassembled WGS sequence"/>
</dbReference>
<evidence type="ECO:0000313" key="1">
    <source>
        <dbReference type="EMBL" id="KAI6091941.1"/>
    </source>
</evidence>